<protein>
    <recommendedName>
        <fullName evidence="4">VOC domain-containing protein</fullName>
    </recommendedName>
</protein>
<name>A0ABR3VGT7_HUMIN</name>
<evidence type="ECO:0000313" key="2">
    <source>
        <dbReference type="EMBL" id="KAL1841025.1"/>
    </source>
</evidence>
<keyword evidence="3" id="KW-1185">Reference proteome</keyword>
<feature type="compositionally biased region" description="Basic and acidic residues" evidence="1">
    <location>
        <begin position="95"/>
        <end position="104"/>
    </location>
</feature>
<accession>A0ABR3VGT7</accession>
<gene>
    <name evidence="2" type="ORF">VTJ49DRAFT_7541</name>
</gene>
<comment type="caution">
    <text evidence="2">The sequence shown here is derived from an EMBL/GenBank/DDBJ whole genome shotgun (WGS) entry which is preliminary data.</text>
</comment>
<proteinExistence type="predicted"/>
<evidence type="ECO:0008006" key="4">
    <source>
        <dbReference type="Google" id="ProtNLM"/>
    </source>
</evidence>
<dbReference type="PANTHER" id="PTHR35006">
    <property type="entry name" value="GLYOXALASE FAMILY PROTEIN (AFU_ORTHOLOGUE AFUA_5G14830)"/>
    <property type="match status" value="1"/>
</dbReference>
<dbReference type="PANTHER" id="PTHR35006:SF3">
    <property type="entry name" value="GLYOXALASE FAMILY PROTEIN (AFU_ORTHOLOGUE AFUA_3G06020)"/>
    <property type="match status" value="1"/>
</dbReference>
<dbReference type="InterPro" id="IPR029068">
    <property type="entry name" value="Glyas_Bleomycin-R_OHBP_Dase"/>
</dbReference>
<feature type="region of interest" description="Disordered" evidence="1">
    <location>
        <begin position="89"/>
        <end position="115"/>
    </location>
</feature>
<evidence type="ECO:0000256" key="1">
    <source>
        <dbReference type="SAM" id="MobiDB-lite"/>
    </source>
</evidence>
<organism evidence="2 3">
    <name type="scientific">Humicola insolens</name>
    <name type="common">Soft-rot fungus</name>
    <dbReference type="NCBI Taxonomy" id="85995"/>
    <lineage>
        <taxon>Eukaryota</taxon>
        <taxon>Fungi</taxon>
        <taxon>Dikarya</taxon>
        <taxon>Ascomycota</taxon>
        <taxon>Pezizomycotina</taxon>
        <taxon>Sordariomycetes</taxon>
        <taxon>Sordariomycetidae</taxon>
        <taxon>Sordariales</taxon>
        <taxon>Chaetomiaceae</taxon>
        <taxon>Mycothermus</taxon>
    </lineage>
</organism>
<sequence>MLPFLEVEHLPSASTFYSAVVQPLGLRYFSTEDGHFPSVTFGNTSRRIPIFQIRQVVPSRDRPLRISRIILSAPSEAAADDAYEFALRSTNPDPGDYRSPRHPSDSGAASARRIDTSGGGTRVLITDFVGNMLEIVYQPPPDYPAHYSGSTFSIRLPRPHASSPAVRAILP</sequence>
<dbReference type="Gene3D" id="3.10.180.10">
    <property type="entry name" value="2,3-Dihydroxybiphenyl 1,2-Dioxygenase, domain 1"/>
    <property type="match status" value="1"/>
</dbReference>
<dbReference type="EMBL" id="JAZGSY010000090">
    <property type="protein sequence ID" value="KAL1841025.1"/>
    <property type="molecule type" value="Genomic_DNA"/>
</dbReference>
<evidence type="ECO:0000313" key="3">
    <source>
        <dbReference type="Proteomes" id="UP001583172"/>
    </source>
</evidence>
<dbReference type="Proteomes" id="UP001583172">
    <property type="component" value="Unassembled WGS sequence"/>
</dbReference>
<reference evidence="2 3" key="1">
    <citation type="journal article" date="2024" name="Commun. Biol.">
        <title>Comparative genomic analysis of thermophilic fungi reveals convergent evolutionary adaptations and gene losses.</title>
        <authorList>
            <person name="Steindorff A.S."/>
            <person name="Aguilar-Pontes M.V."/>
            <person name="Robinson A.J."/>
            <person name="Andreopoulos B."/>
            <person name="LaButti K."/>
            <person name="Kuo A."/>
            <person name="Mondo S."/>
            <person name="Riley R."/>
            <person name="Otillar R."/>
            <person name="Haridas S."/>
            <person name="Lipzen A."/>
            <person name="Grimwood J."/>
            <person name="Schmutz J."/>
            <person name="Clum A."/>
            <person name="Reid I.D."/>
            <person name="Moisan M.C."/>
            <person name="Butler G."/>
            <person name="Nguyen T.T.M."/>
            <person name="Dewar K."/>
            <person name="Conant G."/>
            <person name="Drula E."/>
            <person name="Henrissat B."/>
            <person name="Hansel C."/>
            <person name="Singer S."/>
            <person name="Hutchinson M.I."/>
            <person name="de Vries R.P."/>
            <person name="Natvig D.O."/>
            <person name="Powell A.J."/>
            <person name="Tsang A."/>
            <person name="Grigoriev I.V."/>
        </authorList>
    </citation>
    <scope>NUCLEOTIDE SEQUENCE [LARGE SCALE GENOMIC DNA]</scope>
    <source>
        <strain evidence="2 3">CBS 620.91</strain>
    </source>
</reference>